<keyword evidence="2" id="KW-1185">Reference proteome</keyword>
<name>E8LFS0_9FIRM</name>
<dbReference type="RefSeq" id="WP_009146060.1">
    <property type="nucleotide sequence ID" value="NZ_GL830919.1"/>
</dbReference>
<dbReference type="EMBL" id="AEVN01000086">
    <property type="protein sequence ID" value="EFY04335.1"/>
    <property type="molecule type" value="Genomic_DNA"/>
</dbReference>
<organism evidence="1 2">
    <name type="scientific">Phascolarctobacterium succinatutens YIT 12067</name>
    <dbReference type="NCBI Taxonomy" id="626939"/>
    <lineage>
        <taxon>Bacteria</taxon>
        <taxon>Bacillati</taxon>
        <taxon>Bacillota</taxon>
        <taxon>Negativicutes</taxon>
        <taxon>Acidaminococcales</taxon>
        <taxon>Acidaminococcaceae</taxon>
        <taxon>Phascolarctobacterium</taxon>
    </lineage>
</organism>
<reference evidence="1 2" key="1">
    <citation type="submission" date="2011-01" db="EMBL/GenBank/DDBJ databases">
        <authorList>
            <person name="Weinstock G."/>
            <person name="Sodergren E."/>
            <person name="Clifton S."/>
            <person name="Fulton L."/>
            <person name="Fulton B."/>
            <person name="Courtney L."/>
            <person name="Fronick C."/>
            <person name="Harrison M."/>
            <person name="Strong C."/>
            <person name="Farmer C."/>
            <person name="Delahaunty K."/>
            <person name="Markovic C."/>
            <person name="Hall O."/>
            <person name="Minx P."/>
            <person name="Tomlinson C."/>
            <person name="Mitreva M."/>
            <person name="Hou S."/>
            <person name="Chen J."/>
            <person name="Wollam A."/>
            <person name="Pepin K.H."/>
            <person name="Johnson M."/>
            <person name="Bhonagiri V."/>
            <person name="Zhang X."/>
            <person name="Suruliraj S."/>
            <person name="Warren W."/>
            <person name="Chinwalla A."/>
            <person name="Mardis E.R."/>
            <person name="Wilson R.K."/>
        </authorList>
    </citation>
    <scope>NUCLEOTIDE SEQUENCE [LARGE SCALE GENOMIC DNA]</scope>
    <source>
        <strain evidence="1 2">YIT 12067</strain>
    </source>
</reference>
<dbReference type="eggNOG" id="ENOG5032VRU">
    <property type="taxonomic scope" value="Bacteria"/>
</dbReference>
<gene>
    <name evidence="1" type="ORF">HMPREF9443_01712</name>
</gene>
<sequence>MKYTYVEFADGTLVTFNDIRKDKNGEHIDVYFERPVDTGFDYLQISLPDLDTASFYGYSEAEIEDLKDFAADNAALIWEMAREGGDHLANAV</sequence>
<accession>E8LFS0</accession>
<comment type="caution">
    <text evidence="1">The sequence shown here is derived from an EMBL/GenBank/DDBJ whole genome shotgun (WGS) entry which is preliminary data.</text>
</comment>
<evidence type="ECO:0000313" key="1">
    <source>
        <dbReference type="EMBL" id="EFY04335.1"/>
    </source>
</evidence>
<dbReference type="AlphaFoldDB" id="E8LFS0"/>
<dbReference type="Proteomes" id="UP000004923">
    <property type="component" value="Unassembled WGS sequence"/>
</dbReference>
<dbReference type="HOGENOM" id="CLU_180706_0_0_9"/>
<protein>
    <submittedName>
        <fullName evidence="1">Uncharacterized protein</fullName>
    </submittedName>
</protein>
<evidence type="ECO:0000313" key="2">
    <source>
        <dbReference type="Proteomes" id="UP000004923"/>
    </source>
</evidence>
<dbReference type="OrthoDB" id="2055991at2"/>
<proteinExistence type="predicted"/>